<evidence type="ECO:0000256" key="11">
    <source>
        <dbReference type="SAM" id="Phobius"/>
    </source>
</evidence>
<proteinExistence type="inferred from homology"/>
<feature type="transmembrane region" description="Helical" evidence="11">
    <location>
        <begin position="226"/>
        <end position="248"/>
    </location>
</feature>
<dbReference type="EC" id="1.13.12.3" evidence="4"/>
<evidence type="ECO:0000256" key="2">
    <source>
        <dbReference type="ARBA" id="ARBA00004814"/>
    </source>
</evidence>
<dbReference type="Gene3D" id="3.50.50.60">
    <property type="entry name" value="FAD/NAD(P)-binding domain"/>
    <property type="match status" value="1"/>
</dbReference>
<dbReference type="AlphaFoldDB" id="A0A3M4LN47"/>
<evidence type="ECO:0000256" key="9">
    <source>
        <dbReference type="PIRSR" id="PIRSR601613-1"/>
    </source>
</evidence>
<keyword evidence="11" id="KW-1133">Transmembrane helix</keyword>
<feature type="binding site" evidence="9">
    <location>
        <position position="501"/>
    </location>
    <ligand>
        <name>FAD</name>
        <dbReference type="ChEBI" id="CHEBI:57692"/>
    </ligand>
</feature>
<dbReference type="InterPro" id="IPR050281">
    <property type="entry name" value="Flavin_monoamine_oxidase"/>
</dbReference>
<feature type="region of interest" description="Disordered" evidence="10">
    <location>
        <begin position="744"/>
        <end position="864"/>
    </location>
</feature>
<comment type="pathway">
    <text evidence="2">Plant hormone metabolism; auxin biosynthesis.</text>
</comment>
<dbReference type="Proteomes" id="UP000277236">
    <property type="component" value="Unassembled WGS sequence"/>
</dbReference>
<comment type="catalytic activity">
    <reaction evidence="8">
        <text>L-tryptophan + O2 = indole-3-acetamide + CO2 + H2O</text>
        <dbReference type="Rhea" id="RHEA:16165"/>
        <dbReference type="ChEBI" id="CHEBI:15377"/>
        <dbReference type="ChEBI" id="CHEBI:15379"/>
        <dbReference type="ChEBI" id="CHEBI:16031"/>
        <dbReference type="ChEBI" id="CHEBI:16526"/>
        <dbReference type="ChEBI" id="CHEBI:57912"/>
        <dbReference type="EC" id="1.13.12.3"/>
    </reaction>
</comment>
<evidence type="ECO:0000256" key="4">
    <source>
        <dbReference type="ARBA" id="ARBA00012535"/>
    </source>
</evidence>
<sequence>MFFPAHALRAMVAVRAGHLDGVQQQGFIGFGEQRHVADRHRGHGFAVITVGQGNEALLVRLAAIEPVVKAHFQRDFDARRTVIGVETPSQPFGSQLDQAFGQFDHRLMAETGEDHMLQLIDLILDPLIDARIGMAEHVDPPGTHGIQIALAFKVFQPDAFTAPDRNQRQAFVIFHLRAGVPQDLEVALHPLVIQAHWQSPGSSSHDARANNRASLCNARLRNNLCIVLNIAGGACMAGVCCAPLRCFWQFPMFFGVHGMLSGWLRACALVVIGLVSVSALANEKQRTAIVVGGGLAGLTAAYELQNKGWQVTLLEAKANIGGRSGLATSEWIGNAKAQPVLNRYLDSFKIQSVPAPEFVRTPSYLIDGVHFTQADLALKQPATAEAIKRYEETLDNLARSIENPETPAANSTLFALDQINVSNWLDRLNLPATARQLINQQIRTRYDEPSRLSLLYFAQQSRVYRAVDERDQRAARLPGGSVVLAQAFVKQLKTIKTSSAVSAIVQDKDSVTVKVGAVGYSADYVVLAVPLRSLSNIQMTPALDAQHMGALKGTNYGWRDQIMLKFKTPVWDSKARMSGEIFSNTGLGMLWIEPALKGGANVVINLSGDNARIMQAFGDKQLVDQVLIRLHTFYPQARGAYTGYEIRRYSVDPSTGGSYLAFGPGQISKYWRLWEKPVQRVAFAGEHTDALYPGTLEGALRSGQRAASQVQDLAAGKSFEPVKVVPAPAAAPVEKKSEGGFFSNLFDFGGSSDKPAEKPAEQPVEKAPEPAPAPAPVPVAPVVAPVAEPARAPAKVEPAKKAPAKTEPAKKAPAKEPVKKEAVKKEATHKEKAPAKPAAAPKAPAKTEPAAKPKSDATPAEVKN</sequence>
<keyword evidence="7" id="KW-0073">Auxin biosynthesis</keyword>
<feature type="compositionally biased region" description="Pro residues" evidence="10">
    <location>
        <begin position="769"/>
        <end position="779"/>
    </location>
</feature>
<comment type="similarity">
    <text evidence="3">Belongs to the tryptophan 2-monooxygenase family.</text>
</comment>
<feature type="compositionally biased region" description="Low complexity" evidence="10">
    <location>
        <begin position="835"/>
        <end position="848"/>
    </location>
</feature>
<evidence type="ECO:0000256" key="8">
    <source>
        <dbReference type="ARBA" id="ARBA00047321"/>
    </source>
</evidence>
<feature type="compositionally biased region" description="Low complexity" evidence="10">
    <location>
        <begin position="780"/>
        <end position="796"/>
    </location>
</feature>
<dbReference type="Pfam" id="PF01593">
    <property type="entry name" value="Amino_oxidase"/>
    <property type="match status" value="1"/>
</dbReference>
<dbReference type="PRINTS" id="PR00757">
    <property type="entry name" value="AMINEOXDASEF"/>
</dbReference>
<evidence type="ECO:0000256" key="6">
    <source>
        <dbReference type="ARBA" id="ARBA00023002"/>
    </source>
</evidence>
<evidence type="ECO:0000256" key="10">
    <source>
        <dbReference type="SAM" id="MobiDB-lite"/>
    </source>
</evidence>
<feature type="transmembrane region" description="Helical" evidence="11">
    <location>
        <begin position="260"/>
        <end position="281"/>
    </location>
</feature>
<dbReference type="PANTHER" id="PTHR10742">
    <property type="entry name" value="FLAVIN MONOAMINE OXIDASE"/>
    <property type="match status" value="1"/>
</dbReference>
<comment type="caution">
    <text evidence="13">The sequence shown here is derived from an EMBL/GenBank/DDBJ whole genome shotgun (WGS) entry which is preliminary data.</text>
</comment>
<dbReference type="GO" id="GO:0009851">
    <property type="term" value="P:auxin biosynthetic process"/>
    <property type="evidence" value="ECO:0007669"/>
    <property type="project" value="UniProtKB-KW"/>
</dbReference>
<feature type="domain" description="Amine oxidase" evidence="12">
    <location>
        <begin position="295"/>
        <end position="710"/>
    </location>
</feature>
<organism evidence="13 14">
    <name type="scientific">Pseudomonas cichorii</name>
    <dbReference type="NCBI Taxonomy" id="36746"/>
    <lineage>
        <taxon>Bacteria</taxon>
        <taxon>Pseudomonadati</taxon>
        <taxon>Pseudomonadota</taxon>
        <taxon>Gammaproteobacteria</taxon>
        <taxon>Pseudomonadales</taxon>
        <taxon>Pseudomonadaceae</taxon>
        <taxon>Pseudomonas</taxon>
    </lineage>
</organism>
<evidence type="ECO:0000313" key="14">
    <source>
        <dbReference type="Proteomes" id="UP000277236"/>
    </source>
</evidence>
<feature type="compositionally biased region" description="Basic and acidic residues" evidence="10">
    <location>
        <begin position="754"/>
        <end position="768"/>
    </location>
</feature>
<dbReference type="InterPro" id="IPR036188">
    <property type="entry name" value="FAD/NAD-bd_sf"/>
</dbReference>
<feature type="compositionally biased region" description="Basic and acidic residues" evidence="10">
    <location>
        <begin position="807"/>
        <end position="834"/>
    </location>
</feature>
<evidence type="ECO:0000313" key="13">
    <source>
        <dbReference type="EMBL" id="RMQ42907.1"/>
    </source>
</evidence>
<dbReference type="SUPFAM" id="SSF54373">
    <property type="entry name" value="FAD-linked reductases, C-terminal domain"/>
    <property type="match status" value="1"/>
</dbReference>
<dbReference type="GO" id="GO:0050361">
    <property type="term" value="F:tryptophan 2-monooxygenase activity"/>
    <property type="evidence" value="ECO:0007669"/>
    <property type="project" value="UniProtKB-EC"/>
</dbReference>
<dbReference type="PANTHER" id="PTHR10742:SF410">
    <property type="entry name" value="LYSINE-SPECIFIC HISTONE DEMETHYLASE 2"/>
    <property type="match status" value="1"/>
</dbReference>
<evidence type="ECO:0000259" key="12">
    <source>
        <dbReference type="Pfam" id="PF01593"/>
    </source>
</evidence>
<dbReference type="InterPro" id="IPR001613">
    <property type="entry name" value="Flavin_amine_oxidase"/>
</dbReference>
<evidence type="ECO:0000256" key="7">
    <source>
        <dbReference type="ARBA" id="ARBA00023070"/>
    </source>
</evidence>
<dbReference type="EMBL" id="RBRE01000075">
    <property type="protein sequence ID" value="RMQ42907.1"/>
    <property type="molecule type" value="Genomic_DNA"/>
</dbReference>
<dbReference type="InterPro" id="IPR002937">
    <property type="entry name" value="Amino_oxidase"/>
</dbReference>
<reference evidence="13 14" key="1">
    <citation type="submission" date="2018-08" db="EMBL/GenBank/DDBJ databases">
        <title>Recombination of ecologically and evolutionarily significant loci maintains genetic cohesion in the Pseudomonas syringae species complex.</title>
        <authorList>
            <person name="Dillon M."/>
            <person name="Thakur S."/>
            <person name="Almeida R.N.D."/>
            <person name="Weir B.S."/>
            <person name="Guttman D.S."/>
        </authorList>
    </citation>
    <scope>NUCLEOTIDE SEQUENCE [LARGE SCALE GENOMIC DNA]</scope>
    <source>
        <strain evidence="13 14">ICMP 3353</strain>
    </source>
</reference>
<evidence type="ECO:0000256" key="1">
    <source>
        <dbReference type="ARBA" id="ARBA00001974"/>
    </source>
</evidence>
<keyword evidence="11" id="KW-0472">Membrane</keyword>
<accession>A0A3M4LN47</accession>
<name>A0A3M4LN47_PSECI</name>
<feature type="binding site" evidence="9">
    <location>
        <begin position="315"/>
        <end position="316"/>
    </location>
    <ligand>
        <name>FAD</name>
        <dbReference type="ChEBI" id="CHEBI:57692"/>
    </ligand>
</feature>
<comment type="cofactor">
    <cofactor evidence="1">
        <name>FAD</name>
        <dbReference type="ChEBI" id="CHEBI:57692"/>
    </cofactor>
</comment>
<keyword evidence="11" id="KW-0812">Transmembrane</keyword>
<evidence type="ECO:0000256" key="5">
    <source>
        <dbReference type="ARBA" id="ARBA00017871"/>
    </source>
</evidence>
<protein>
    <recommendedName>
        <fullName evidence="5">Tryptophan 2-monooxygenase</fullName>
        <ecNumber evidence="4">1.13.12.3</ecNumber>
    </recommendedName>
</protein>
<keyword evidence="6" id="KW-0560">Oxidoreductase</keyword>
<gene>
    <name evidence="13" type="ORF">ALQ04_04877</name>
</gene>
<evidence type="ECO:0000256" key="3">
    <source>
        <dbReference type="ARBA" id="ARBA00005833"/>
    </source>
</evidence>
<dbReference type="SUPFAM" id="SSF51905">
    <property type="entry name" value="FAD/NAD(P)-binding domain"/>
    <property type="match status" value="1"/>
</dbReference>